<dbReference type="EMBL" id="PKTG01000083">
    <property type="protein sequence ID" value="PLX17650.1"/>
    <property type="molecule type" value="Genomic_DNA"/>
</dbReference>
<evidence type="ECO:0000313" key="2">
    <source>
        <dbReference type="EMBL" id="PLX17650.1"/>
    </source>
</evidence>
<dbReference type="AlphaFoldDB" id="A0A2N5ZG13"/>
<comment type="caution">
    <text evidence="2">The sequence shown here is derived from an EMBL/GenBank/DDBJ whole genome shotgun (WGS) entry which is preliminary data.</text>
</comment>
<organism evidence="2 3">
    <name type="scientific">Muiribacterium halophilum</name>
    <dbReference type="NCBI Taxonomy" id="2053465"/>
    <lineage>
        <taxon>Bacteria</taxon>
        <taxon>Candidatus Muiribacteriota</taxon>
        <taxon>Candidatus Muiribacteriia</taxon>
        <taxon>Candidatus Muiribacteriales</taxon>
        <taxon>Candidatus Muiribacteriaceae</taxon>
        <taxon>Candidatus Muiribacterium</taxon>
    </lineage>
</organism>
<name>A0A2N5ZG13_MUIH1</name>
<evidence type="ECO:0000313" key="3">
    <source>
        <dbReference type="Proteomes" id="UP000234857"/>
    </source>
</evidence>
<evidence type="ECO:0000256" key="1">
    <source>
        <dbReference type="SAM" id="Phobius"/>
    </source>
</evidence>
<sequence length="73" mass="8676">MKKKYINGNLILLILFILITNSFLYLFQLQSNYIANKLIRSDVQREIQLIFQRLNNRLDILKNTALITCKECD</sequence>
<protein>
    <submittedName>
        <fullName evidence="2">Uncharacterized protein</fullName>
    </submittedName>
</protein>
<keyword evidence="1" id="KW-0812">Transmembrane</keyword>
<keyword evidence="1" id="KW-1133">Transmembrane helix</keyword>
<dbReference type="Proteomes" id="UP000234857">
    <property type="component" value="Unassembled WGS sequence"/>
</dbReference>
<feature type="transmembrane region" description="Helical" evidence="1">
    <location>
        <begin position="6"/>
        <end position="27"/>
    </location>
</feature>
<proteinExistence type="predicted"/>
<gene>
    <name evidence="2" type="ORF">C0601_06375</name>
</gene>
<keyword evidence="1" id="KW-0472">Membrane</keyword>
<reference evidence="2 3" key="1">
    <citation type="submission" date="2017-11" db="EMBL/GenBank/DDBJ databases">
        <title>Genome-resolved metagenomics identifies genetic mobility, metabolic interactions, and unexpected diversity in perchlorate-reducing communities.</title>
        <authorList>
            <person name="Barnum T.P."/>
            <person name="Figueroa I.A."/>
            <person name="Carlstrom C.I."/>
            <person name="Lucas L.N."/>
            <person name="Engelbrektson A.L."/>
            <person name="Coates J.D."/>
        </authorList>
    </citation>
    <scope>NUCLEOTIDE SEQUENCE [LARGE SCALE GENOMIC DNA]</scope>
    <source>
        <strain evidence="2">BM706</strain>
    </source>
</reference>
<accession>A0A2N5ZG13</accession>